<dbReference type="SUPFAM" id="SSF88874">
    <property type="entry name" value="Receptor-binding domain of short tail fibre protein gp12"/>
    <property type="match status" value="1"/>
</dbReference>
<feature type="compositionally biased region" description="Basic and acidic residues" evidence="1">
    <location>
        <begin position="118"/>
        <end position="132"/>
    </location>
</feature>
<dbReference type="STRING" id="291331.XOO4476"/>
<gene>
    <name evidence="3" type="primary">MdpB</name>
    <name evidence="3" type="ordered locus">XOO4476</name>
</gene>
<evidence type="ECO:0000313" key="3">
    <source>
        <dbReference type="EMBL" id="AAW77730.1"/>
    </source>
</evidence>
<dbReference type="InterPro" id="IPR037053">
    <property type="entry name" value="Phage_tail_collar_dom_sf"/>
</dbReference>
<organism evidence="3 4">
    <name type="scientific">Xanthomonas oryzae pv. oryzae (strain KACC10331 / KXO85)</name>
    <dbReference type="NCBI Taxonomy" id="291331"/>
    <lineage>
        <taxon>Bacteria</taxon>
        <taxon>Pseudomonadati</taxon>
        <taxon>Pseudomonadota</taxon>
        <taxon>Gammaproteobacteria</taxon>
        <taxon>Lysobacterales</taxon>
        <taxon>Lysobacteraceae</taxon>
        <taxon>Xanthomonas</taxon>
    </lineage>
</organism>
<evidence type="ECO:0000259" key="2">
    <source>
        <dbReference type="Pfam" id="PF07484"/>
    </source>
</evidence>
<dbReference type="Proteomes" id="UP000006735">
    <property type="component" value="Chromosome"/>
</dbReference>
<evidence type="ECO:0000313" key="4">
    <source>
        <dbReference type="Proteomes" id="UP000006735"/>
    </source>
</evidence>
<dbReference type="KEGG" id="xoo:XOO4476"/>
<dbReference type="AlphaFoldDB" id="Q5GU93"/>
<dbReference type="Pfam" id="PF07484">
    <property type="entry name" value="Collar"/>
    <property type="match status" value="1"/>
</dbReference>
<proteinExistence type="predicted"/>
<dbReference type="Gene3D" id="3.90.1340.10">
    <property type="entry name" value="Phage tail collar domain"/>
    <property type="match status" value="1"/>
</dbReference>
<feature type="region of interest" description="Disordered" evidence="1">
    <location>
        <begin position="84"/>
        <end position="165"/>
    </location>
</feature>
<keyword evidence="4" id="KW-1185">Reference proteome</keyword>
<reference evidence="3 4" key="1">
    <citation type="journal article" date="2005" name="Nucleic Acids Res.">
        <title>The genome sequence of Xanthomonas oryzae pathovar oryzae KACC10331, the bacterial blight pathogen of rice.</title>
        <authorList>
            <person name="Lee B.M."/>
            <person name="Park Y.J."/>
            <person name="Park D.S."/>
            <person name="Kang H.W."/>
            <person name="Kim J.G."/>
            <person name="Song E.S."/>
            <person name="Park I.C."/>
            <person name="Yoon U.H."/>
            <person name="Hahn J.H."/>
            <person name="Koo B.S."/>
            <person name="Lee G.B."/>
            <person name="Kim H."/>
            <person name="Park H.S."/>
            <person name="Yoon K.O."/>
            <person name="Kim J.H."/>
            <person name="Jung C.H."/>
            <person name="Koh N.H."/>
            <person name="Seo J.S."/>
            <person name="Go S.J."/>
        </authorList>
    </citation>
    <scope>NUCLEOTIDE SEQUENCE [LARGE SCALE GENOMIC DNA]</scope>
    <source>
        <strain evidence="4">KACC10331 / KXO85</strain>
    </source>
</reference>
<dbReference type="HOGENOM" id="CLU_719521_0_0_6"/>
<dbReference type="EMBL" id="AE013598">
    <property type="protein sequence ID" value="AAW77730.1"/>
    <property type="molecule type" value="Genomic_DNA"/>
</dbReference>
<feature type="domain" description="Phage tail collar" evidence="2">
    <location>
        <begin position="216"/>
        <end position="272"/>
    </location>
</feature>
<protein>
    <submittedName>
        <fullName evidence="3">Microcystin-dependent protein</fullName>
    </submittedName>
</protein>
<evidence type="ECO:0000256" key="1">
    <source>
        <dbReference type="SAM" id="MobiDB-lite"/>
    </source>
</evidence>
<feature type="compositionally biased region" description="Basic residues" evidence="1">
    <location>
        <begin position="151"/>
        <end position="160"/>
    </location>
</feature>
<name>Q5GU93_XANOR</name>
<dbReference type="InterPro" id="IPR011083">
    <property type="entry name" value="Phage_tail_collar_dom"/>
</dbReference>
<accession>Q5GU93</accession>
<sequence length="384" mass="41648">MGDLDERILHRSSHVDRLRLRTEVLRTVQRTAITYQSEPSPVQSAQHPLRRRRQDHLRLAGHARAHAGWLWTVGRSCVAAASGADGPGRGRGDGDAGGRQPAPAYTPDELQQRQRRQPHTDRPPVRQQRHPEWNSARAVRRARRNGAAVAVHHRQQRRRPGAPERAALHHDQFLHRAVRHLPFAQLGASASGHAAHSRARGASSTRKHLMGTPFIGEIRMFGFGRTPQGWQACDGSLLQISEYEPLYVLLGTAYGGNGTSTFAVPDLRGRLPIHQGQGPGLSNYPLAQRAGTETVTLTELQMPAHTHTAQATTAAATTTAPAGLLPAAVNGSQFYASDVTGATMLALSPQSTSFAGGNQPHDNVMPTLTVQYCIATTGIFPQQA</sequence>